<dbReference type="Pfam" id="PF01663">
    <property type="entry name" value="Phosphodiest"/>
    <property type="match status" value="1"/>
</dbReference>
<evidence type="ECO:0000313" key="1">
    <source>
        <dbReference type="EMBL" id="MBP0445313.1"/>
    </source>
</evidence>
<proteinExistence type="predicted"/>
<dbReference type="Gene3D" id="3.40.720.10">
    <property type="entry name" value="Alkaline Phosphatase, subunit A"/>
    <property type="match status" value="2"/>
</dbReference>
<dbReference type="RefSeq" id="WP_209379564.1">
    <property type="nucleotide sequence ID" value="NZ_JAGIZB010000009.1"/>
</dbReference>
<sequence length="483" mass="50573">MTHPRAARVLIVLFDGLRPDLVTPDRMPVLSAFLGGTRRFTEASSVFPSLTRVCATTIATGQPPAVNGIIQNAFPDVSAREGTFLNTASAEDMRRAVAHHGAGFVATPRFADSLAAAGRRFALVHSGSAGGAYLLDPRARANGSAVMSLAGREASETPEVWDRVVARIGAPPAGADKVPLMEYAGRAMADVVLPEWQPDVAVLWLTEPDWSFHYSGMDTPATRAALRASDDAFARVLAAASAMPGAEEMAVIAMSDHGHVGTTESFDLLAELSVLGFEGVLDRPGADLSIGAGTMCWLWPAETDHARMGRLAAALQEKPWCGALLAQGGNGVEGPWPGTFDLALVNAEHGRSAPLLLGMRGGPDADRWGLAGNSPIVGKDLAPGGGMHGGLHRQEMANLIALRMPGVEAAEDVAPVGLIDIAPTLLYLLGVAPLAPLAGRSLLGDEAPRERRVLETGLGEYRQQIVLAGEGRGTVIRHGGRMG</sequence>
<dbReference type="InterPro" id="IPR017850">
    <property type="entry name" value="Alkaline_phosphatase_core_sf"/>
</dbReference>
<dbReference type="SUPFAM" id="SSF53649">
    <property type="entry name" value="Alkaline phosphatase-like"/>
    <property type="match status" value="1"/>
</dbReference>
<name>A0ABS4AFM0_9PROT</name>
<dbReference type="EMBL" id="JAGIZB010000009">
    <property type="protein sequence ID" value="MBP0445313.1"/>
    <property type="molecule type" value="Genomic_DNA"/>
</dbReference>
<organism evidence="1 2">
    <name type="scientific">Pararoseomonas baculiformis</name>
    <dbReference type="NCBI Taxonomy" id="2820812"/>
    <lineage>
        <taxon>Bacteria</taxon>
        <taxon>Pseudomonadati</taxon>
        <taxon>Pseudomonadota</taxon>
        <taxon>Alphaproteobacteria</taxon>
        <taxon>Acetobacterales</taxon>
        <taxon>Acetobacteraceae</taxon>
        <taxon>Pararoseomonas</taxon>
    </lineage>
</organism>
<dbReference type="PANTHER" id="PTHR10151:SF120">
    <property type="entry name" value="BIS(5'-ADENOSYL)-TRIPHOSPHATASE"/>
    <property type="match status" value="1"/>
</dbReference>
<dbReference type="InterPro" id="IPR002591">
    <property type="entry name" value="Phosphodiest/P_Trfase"/>
</dbReference>
<reference evidence="1 2" key="1">
    <citation type="submission" date="2021-03" db="EMBL/GenBank/DDBJ databases">
        <authorList>
            <person name="So Y."/>
        </authorList>
    </citation>
    <scope>NUCLEOTIDE SEQUENCE [LARGE SCALE GENOMIC DNA]</scope>
    <source>
        <strain evidence="1 2">SSH11</strain>
    </source>
</reference>
<accession>A0ABS4AFM0</accession>
<evidence type="ECO:0000313" key="2">
    <source>
        <dbReference type="Proteomes" id="UP000681594"/>
    </source>
</evidence>
<dbReference type="PANTHER" id="PTHR10151">
    <property type="entry name" value="ECTONUCLEOTIDE PYROPHOSPHATASE/PHOSPHODIESTERASE"/>
    <property type="match status" value="1"/>
</dbReference>
<comment type="caution">
    <text evidence="1">The sequence shown here is derived from an EMBL/GenBank/DDBJ whole genome shotgun (WGS) entry which is preliminary data.</text>
</comment>
<protein>
    <submittedName>
        <fullName evidence="1">Alkaline phosphatase family protein</fullName>
    </submittedName>
</protein>
<keyword evidence="2" id="KW-1185">Reference proteome</keyword>
<gene>
    <name evidence="1" type="ORF">J8J14_11035</name>
</gene>
<dbReference type="Proteomes" id="UP000681594">
    <property type="component" value="Unassembled WGS sequence"/>
</dbReference>